<dbReference type="SMART" id="SM01012">
    <property type="entry name" value="ANTAR"/>
    <property type="match status" value="1"/>
</dbReference>
<dbReference type="InterPro" id="IPR005561">
    <property type="entry name" value="ANTAR"/>
</dbReference>
<dbReference type="Pfam" id="PF03861">
    <property type="entry name" value="ANTAR"/>
    <property type="match status" value="1"/>
</dbReference>
<dbReference type="EMBL" id="NOIG01000011">
    <property type="protein sequence ID" value="OYD48653.1"/>
    <property type="molecule type" value="Genomic_DNA"/>
</dbReference>
<dbReference type="AlphaFoldDB" id="A0A235EIN8"/>
<dbReference type="Gene3D" id="1.10.10.10">
    <property type="entry name" value="Winged helix-like DNA-binding domain superfamily/Winged helix DNA-binding domain"/>
    <property type="match status" value="1"/>
</dbReference>
<keyword evidence="3" id="KW-1185">Reference proteome</keyword>
<evidence type="ECO:0000313" key="2">
    <source>
        <dbReference type="EMBL" id="OYD48653.1"/>
    </source>
</evidence>
<dbReference type="PROSITE" id="PS50921">
    <property type="entry name" value="ANTAR"/>
    <property type="match status" value="1"/>
</dbReference>
<proteinExistence type="predicted"/>
<dbReference type="InterPro" id="IPR013587">
    <property type="entry name" value="Nitrate/nitrite_sensing"/>
</dbReference>
<name>A0A235EIN8_9BURK</name>
<feature type="domain" description="ANTAR" evidence="1">
    <location>
        <begin position="358"/>
        <end position="419"/>
    </location>
</feature>
<evidence type="ECO:0000313" key="3">
    <source>
        <dbReference type="Proteomes" id="UP000215441"/>
    </source>
</evidence>
<dbReference type="Proteomes" id="UP000215441">
    <property type="component" value="Unassembled WGS sequence"/>
</dbReference>
<gene>
    <name evidence="2" type="ORF">CBY09_17630</name>
</gene>
<dbReference type="GO" id="GO:0003723">
    <property type="term" value="F:RNA binding"/>
    <property type="evidence" value="ECO:0007669"/>
    <property type="project" value="InterPro"/>
</dbReference>
<sequence>MPDPAASLSVSNLVLRSKQLEIDAVRHLASRAELVDVIGQLIQGLQRERGVSGAYLASKAQRFADVRLRVIEEVAPLETRLREVFAQHIEPGQGATAKALSLMAWALLGLESLPALRTQIERQAMSAHDSVAAYSHLIAGLIELVFHVADAAGLPSVSRMLVALLHLVQAEEEAGQERALGALLYASGSSNEAHQQRVIHLIDAQERSLRVFSEFAEPALRARWEQQQLVPAAAQLERLRRALCVARPGAALDSDLSDTWFDLCSERINALWHLQVDLVKRLREDCEARILEAQQDLQDSKGLLRGLRDNPPQRTHAVDRFFDMAQAPSALPDPAGASVHAGESASLVDLLQSQSARMASMEAELEVARRTLNERKVIERAKGVLMARLGMNEEVAFRALQKTSMDQNRRLLEVAEATLSLPDFAFAQRGAHNPKPGS</sequence>
<accession>A0A235EIN8</accession>
<dbReference type="Pfam" id="PF08376">
    <property type="entry name" value="NIT"/>
    <property type="match status" value="1"/>
</dbReference>
<protein>
    <submittedName>
        <fullName evidence="2">Antitermination regulator</fullName>
    </submittedName>
</protein>
<dbReference type="OrthoDB" id="9782798at2"/>
<reference evidence="2 3" key="1">
    <citation type="submission" date="2017-07" db="EMBL/GenBank/DDBJ databases">
        <title>Acidovorax KNDSW TSA 6 genome sequence and assembly.</title>
        <authorList>
            <person name="Mayilraj S."/>
        </authorList>
    </citation>
    <scope>NUCLEOTIDE SEQUENCE [LARGE SCALE GENOMIC DNA]</scope>
    <source>
        <strain evidence="2 3">KNDSW-TSA6</strain>
    </source>
</reference>
<organism evidence="2 3">
    <name type="scientific">Acidovorax kalamii</name>
    <dbReference type="NCBI Taxonomy" id="2004485"/>
    <lineage>
        <taxon>Bacteria</taxon>
        <taxon>Pseudomonadati</taxon>
        <taxon>Pseudomonadota</taxon>
        <taxon>Betaproteobacteria</taxon>
        <taxon>Burkholderiales</taxon>
        <taxon>Comamonadaceae</taxon>
        <taxon>Acidovorax</taxon>
    </lineage>
</organism>
<dbReference type="InterPro" id="IPR011006">
    <property type="entry name" value="CheY-like_superfamily"/>
</dbReference>
<evidence type="ECO:0000259" key="1">
    <source>
        <dbReference type="PROSITE" id="PS50921"/>
    </source>
</evidence>
<dbReference type="InterPro" id="IPR036388">
    <property type="entry name" value="WH-like_DNA-bd_sf"/>
</dbReference>
<dbReference type="SUPFAM" id="SSF52172">
    <property type="entry name" value="CheY-like"/>
    <property type="match status" value="1"/>
</dbReference>
<comment type="caution">
    <text evidence="2">The sequence shown here is derived from an EMBL/GenBank/DDBJ whole genome shotgun (WGS) entry which is preliminary data.</text>
</comment>